<evidence type="ECO:0008006" key="5">
    <source>
        <dbReference type="Google" id="ProtNLM"/>
    </source>
</evidence>
<dbReference type="Proteomes" id="UP001140978">
    <property type="component" value="Unassembled WGS sequence"/>
</dbReference>
<proteinExistence type="predicted"/>
<reference evidence="1" key="1">
    <citation type="submission" date="2022-02" db="EMBL/GenBank/DDBJ databases">
        <title>Emergence and expansion in Europe of a Vibrio aestuarianus clonal complex pathogenic for oysters.</title>
        <authorList>
            <person name="Mesnil A."/>
            <person name="Travers M.-A."/>
        </authorList>
    </citation>
    <scope>NUCLEOTIDE SEQUENCE</scope>
    <source>
        <strain evidence="3">151-ITT-15-cp-1</strain>
        <strain evidence="1">19_064_11T1</strain>
        <strain evidence="2">19_064_15T1</strain>
    </source>
</reference>
<dbReference type="EMBL" id="JAKNAP010000109">
    <property type="protein sequence ID" value="MDE1358955.1"/>
    <property type="molecule type" value="Genomic_DNA"/>
</dbReference>
<organism evidence="1 4">
    <name type="scientific">Vibrio aestuarianus</name>
    <dbReference type="NCBI Taxonomy" id="28171"/>
    <lineage>
        <taxon>Bacteria</taxon>
        <taxon>Pseudomonadati</taxon>
        <taxon>Pseudomonadota</taxon>
        <taxon>Gammaproteobacteria</taxon>
        <taxon>Vibrionales</taxon>
        <taxon>Vibrionaceae</taxon>
        <taxon>Vibrio</taxon>
    </lineage>
</organism>
<dbReference type="Proteomes" id="UP001140973">
    <property type="component" value="Unassembled WGS sequence"/>
</dbReference>
<gene>
    <name evidence="3" type="ORF">L9W73_16865</name>
    <name evidence="1" type="ORF">L9W94_15370</name>
    <name evidence="2" type="ORF">L9X51_09355</name>
</gene>
<dbReference type="EMBL" id="JAKNBA010000032">
    <property type="protein sequence ID" value="MDE1243510.1"/>
    <property type="molecule type" value="Genomic_DNA"/>
</dbReference>
<dbReference type="RefSeq" id="WP_171980753.1">
    <property type="nucleotide sequence ID" value="NZ_JAAKZK010000145.1"/>
</dbReference>
<comment type="caution">
    <text evidence="1">The sequence shown here is derived from an EMBL/GenBank/DDBJ whole genome shotgun (WGS) entry which is preliminary data.</text>
</comment>
<accession>A0A9X4IUQ0</accession>
<evidence type="ECO:0000313" key="2">
    <source>
        <dbReference type="EMBL" id="MDE1346636.1"/>
    </source>
</evidence>
<dbReference type="AlphaFoldDB" id="A0A9X4IUQ0"/>
<protein>
    <recommendedName>
        <fullName evidence="5">Flavodoxin</fullName>
    </recommendedName>
</protein>
<evidence type="ECO:0000313" key="1">
    <source>
        <dbReference type="EMBL" id="MDE1243510.1"/>
    </source>
</evidence>
<evidence type="ECO:0000313" key="4">
    <source>
        <dbReference type="Proteomes" id="UP001140979"/>
    </source>
</evidence>
<dbReference type="EMBL" id="JAKNAX010000020">
    <property type="protein sequence ID" value="MDE1346636.1"/>
    <property type="molecule type" value="Genomic_DNA"/>
</dbReference>
<dbReference type="Proteomes" id="UP001140979">
    <property type="component" value="Unassembled WGS sequence"/>
</dbReference>
<sequence length="170" mass="19409">MTNNLPNVAAIKNQWLFSQVDVEFPTQESLQGRSLYQEALVGRSYRLLEASEKVLDESLLDDVYLVDFHRQTIWFAVLQASLWANEEDKANIIEFFTQIIYAQPCELYLGFHQGEPVAAGLVTHSDDEILVSDLVMLDKHAFGNSVNFAALLLKKWSTDHELSNNVYIEQ</sequence>
<name>A0A9X4IUQ0_9VIBR</name>
<evidence type="ECO:0000313" key="3">
    <source>
        <dbReference type="EMBL" id="MDE1358955.1"/>
    </source>
</evidence>